<dbReference type="EMBL" id="GL883007">
    <property type="protein sequence ID" value="EGG23844.1"/>
    <property type="molecule type" value="Genomic_DNA"/>
</dbReference>
<evidence type="ECO:0000313" key="10">
    <source>
        <dbReference type="EMBL" id="EGG23844.1"/>
    </source>
</evidence>
<dbReference type="Gene3D" id="1.10.510.10">
    <property type="entry name" value="Transferase(Phosphotransferase) domain 1"/>
    <property type="match status" value="1"/>
</dbReference>
<dbReference type="EC" id="2.7.11.1" evidence="1"/>
<dbReference type="AlphaFoldDB" id="F4PJS0"/>
<dbReference type="RefSeq" id="XP_004361695.1">
    <property type="nucleotide sequence ID" value="XM_004361638.1"/>
</dbReference>
<dbReference type="OMA" id="NVYIIMD"/>
<dbReference type="KEGG" id="dfa:DFA_05980"/>
<gene>
    <name evidence="10" type="ORF">DFA_05980</name>
</gene>
<evidence type="ECO:0000313" key="11">
    <source>
        <dbReference type="Proteomes" id="UP000007797"/>
    </source>
</evidence>
<dbReference type="STRING" id="1054147.F4PJS0"/>
<evidence type="ECO:0000256" key="5">
    <source>
        <dbReference type="ARBA" id="ARBA00022840"/>
    </source>
</evidence>
<evidence type="ECO:0000256" key="6">
    <source>
        <dbReference type="ARBA" id="ARBA00047899"/>
    </source>
</evidence>
<feature type="region of interest" description="Disordered" evidence="8">
    <location>
        <begin position="473"/>
        <end position="504"/>
    </location>
</feature>
<keyword evidence="11" id="KW-1185">Reference proteome</keyword>
<keyword evidence="5" id="KW-0067">ATP-binding</keyword>
<evidence type="ECO:0000256" key="3">
    <source>
        <dbReference type="ARBA" id="ARBA00022741"/>
    </source>
</evidence>
<comment type="catalytic activity">
    <reaction evidence="7">
        <text>L-seryl-[protein] + ATP = O-phospho-L-seryl-[protein] + ADP + H(+)</text>
        <dbReference type="Rhea" id="RHEA:17989"/>
        <dbReference type="Rhea" id="RHEA-COMP:9863"/>
        <dbReference type="Rhea" id="RHEA-COMP:11604"/>
        <dbReference type="ChEBI" id="CHEBI:15378"/>
        <dbReference type="ChEBI" id="CHEBI:29999"/>
        <dbReference type="ChEBI" id="CHEBI:30616"/>
        <dbReference type="ChEBI" id="CHEBI:83421"/>
        <dbReference type="ChEBI" id="CHEBI:456216"/>
        <dbReference type="EC" id="2.7.11.1"/>
    </reaction>
</comment>
<feature type="domain" description="Protein kinase" evidence="9">
    <location>
        <begin position="172"/>
        <end position="466"/>
    </location>
</feature>
<evidence type="ECO:0000256" key="2">
    <source>
        <dbReference type="ARBA" id="ARBA00022527"/>
    </source>
</evidence>
<name>F4PJS0_CACFS</name>
<dbReference type="OrthoDB" id="40902at2759"/>
<dbReference type="PROSITE" id="PS50011">
    <property type="entry name" value="PROTEIN_KINASE_DOM"/>
    <property type="match status" value="1"/>
</dbReference>
<protein>
    <recommendedName>
        <fullName evidence="1">non-specific serine/threonine protein kinase</fullName>
        <ecNumber evidence="1">2.7.11.1</ecNumber>
    </recommendedName>
</protein>
<organism evidence="10 11">
    <name type="scientific">Cavenderia fasciculata</name>
    <name type="common">Slime mold</name>
    <name type="synonym">Dictyostelium fasciculatum</name>
    <dbReference type="NCBI Taxonomy" id="261658"/>
    <lineage>
        <taxon>Eukaryota</taxon>
        <taxon>Amoebozoa</taxon>
        <taxon>Evosea</taxon>
        <taxon>Eumycetozoa</taxon>
        <taxon>Dictyostelia</taxon>
        <taxon>Acytosteliales</taxon>
        <taxon>Cavenderiaceae</taxon>
        <taxon>Cavenderia</taxon>
    </lineage>
</organism>
<evidence type="ECO:0000256" key="1">
    <source>
        <dbReference type="ARBA" id="ARBA00012513"/>
    </source>
</evidence>
<evidence type="ECO:0000256" key="8">
    <source>
        <dbReference type="SAM" id="MobiDB-lite"/>
    </source>
</evidence>
<dbReference type="PANTHER" id="PTHR24347">
    <property type="entry name" value="SERINE/THREONINE-PROTEIN KINASE"/>
    <property type="match status" value="1"/>
</dbReference>
<keyword evidence="2" id="KW-0723">Serine/threonine-protein kinase</keyword>
<evidence type="ECO:0000259" key="9">
    <source>
        <dbReference type="PROSITE" id="PS50011"/>
    </source>
</evidence>
<dbReference type="GO" id="GO:0005524">
    <property type="term" value="F:ATP binding"/>
    <property type="evidence" value="ECO:0007669"/>
    <property type="project" value="UniProtKB-KW"/>
</dbReference>
<keyword evidence="4" id="KW-0418">Kinase</keyword>
<dbReference type="FunFam" id="3.30.200.20:FF:000042">
    <property type="entry name" value="Aurora kinase A"/>
    <property type="match status" value="1"/>
</dbReference>
<accession>F4PJS0</accession>
<dbReference type="InterPro" id="IPR000719">
    <property type="entry name" value="Prot_kinase_dom"/>
</dbReference>
<dbReference type="GO" id="GO:0004674">
    <property type="term" value="F:protein serine/threonine kinase activity"/>
    <property type="evidence" value="ECO:0007669"/>
    <property type="project" value="UniProtKB-KW"/>
</dbReference>
<dbReference type="InterPro" id="IPR011009">
    <property type="entry name" value="Kinase-like_dom_sf"/>
</dbReference>
<dbReference type="SUPFAM" id="SSF56112">
    <property type="entry name" value="Protein kinase-like (PK-like)"/>
    <property type="match status" value="1"/>
</dbReference>
<proteinExistence type="predicted"/>
<dbReference type="Pfam" id="PF00069">
    <property type="entry name" value="Pkinase"/>
    <property type="match status" value="1"/>
</dbReference>
<dbReference type="FunFam" id="1.10.510.10:FF:000571">
    <property type="entry name" value="Maternal embryonic leucine zipper kinase"/>
    <property type="match status" value="1"/>
</dbReference>
<dbReference type="Proteomes" id="UP000007797">
    <property type="component" value="Unassembled WGS sequence"/>
</dbReference>
<reference evidence="11" key="1">
    <citation type="journal article" date="2011" name="Genome Res.">
        <title>Phylogeny-wide analysis of social amoeba genomes highlights ancient origins for complex intercellular communication.</title>
        <authorList>
            <person name="Heidel A.J."/>
            <person name="Lawal H.M."/>
            <person name="Felder M."/>
            <person name="Schilde C."/>
            <person name="Helps N.R."/>
            <person name="Tunggal B."/>
            <person name="Rivero F."/>
            <person name="John U."/>
            <person name="Schleicher M."/>
            <person name="Eichinger L."/>
            <person name="Platzer M."/>
            <person name="Noegel A.A."/>
            <person name="Schaap P."/>
            <person name="Gloeckner G."/>
        </authorList>
    </citation>
    <scope>NUCLEOTIDE SEQUENCE [LARGE SCALE GENOMIC DNA]</scope>
    <source>
        <strain evidence="11">SH3</strain>
    </source>
</reference>
<keyword evidence="4" id="KW-0808">Transferase</keyword>
<dbReference type="GeneID" id="14876417"/>
<keyword evidence="3" id="KW-0547">Nucleotide-binding</keyword>
<evidence type="ECO:0000256" key="7">
    <source>
        <dbReference type="ARBA" id="ARBA00048679"/>
    </source>
</evidence>
<dbReference type="SMART" id="SM00220">
    <property type="entry name" value="S_TKc"/>
    <property type="match status" value="1"/>
</dbReference>
<evidence type="ECO:0000256" key="4">
    <source>
        <dbReference type="ARBA" id="ARBA00022777"/>
    </source>
</evidence>
<comment type="catalytic activity">
    <reaction evidence="6">
        <text>L-threonyl-[protein] + ATP = O-phospho-L-threonyl-[protein] + ADP + H(+)</text>
        <dbReference type="Rhea" id="RHEA:46608"/>
        <dbReference type="Rhea" id="RHEA-COMP:11060"/>
        <dbReference type="Rhea" id="RHEA-COMP:11605"/>
        <dbReference type="ChEBI" id="CHEBI:15378"/>
        <dbReference type="ChEBI" id="CHEBI:30013"/>
        <dbReference type="ChEBI" id="CHEBI:30616"/>
        <dbReference type="ChEBI" id="CHEBI:61977"/>
        <dbReference type="ChEBI" id="CHEBI:456216"/>
        <dbReference type="EC" id="2.7.11.1"/>
    </reaction>
</comment>
<sequence length="504" mass="56607">MDATTSLGSEGLTELTTLHTTTTSVYQPINLYQKLIDLPPSQQQQQQPITPIHLIYYNTNIDMKLEVVPPGTHIYQEELKNSLKSPRRRSPSKIFTKLVKRDSDTTVLNHAYQVKRALMESVREVNNSTDDCLDYGSDSENESCSSAASSPTRSPTTCCSIITNRNQFDESYTIGPLIGEGSTCKVYCATNKKDKKKYAAKVIPTKKIFKKDFKLVSKEIGIIKSLDHPNIIKLHDTYITLENVYIIMDFVDGKELFDEILEKRILSEDYAKSITKQIIGALLYLHNNRHTAIAHRDLKPENIKFSSRTNSIKLLDFGFAGYLNNNSKPNDPSLSPSSSSPSSSADRIGTLGYEAPEIVTGNSNITCKVDMWALGVITYIMLCGYPPFFSQQEYREDNYLNYYPFWLLFNEDTAYLRESIIDSKFDFSSDHWTSVSDDAKHFIASLLKVNVDERMSALEAVSHPWLLSRDLSSATVSPSTPLSPSPPSPLSLSVSTDDNNESSE</sequence>
<dbReference type="Gene3D" id="3.30.200.20">
    <property type="entry name" value="Phosphorylase Kinase, domain 1"/>
    <property type="match status" value="1"/>
</dbReference>